<protein>
    <submittedName>
        <fullName evidence="1">Uncharacterized protein</fullName>
    </submittedName>
</protein>
<name>A0A7K1SNK9_9BACT</name>
<evidence type="ECO:0000313" key="1">
    <source>
        <dbReference type="EMBL" id="MVM35394.1"/>
    </source>
</evidence>
<reference evidence="1 2" key="1">
    <citation type="submission" date="2019-12" db="EMBL/GenBank/DDBJ databases">
        <title>Spirosoma sp. HMF4905 genome sequencing and assembly.</title>
        <authorList>
            <person name="Kang H."/>
            <person name="Cha I."/>
            <person name="Kim H."/>
            <person name="Joh K."/>
        </authorList>
    </citation>
    <scope>NUCLEOTIDE SEQUENCE [LARGE SCALE GENOMIC DNA]</scope>
    <source>
        <strain evidence="1 2">HMF4905</strain>
    </source>
</reference>
<gene>
    <name evidence="1" type="ORF">GO755_35565</name>
</gene>
<dbReference type="Proteomes" id="UP000436006">
    <property type="component" value="Unassembled WGS sequence"/>
</dbReference>
<dbReference type="RefSeq" id="WP_157590201.1">
    <property type="nucleotide sequence ID" value="NZ_WPIN01000022.1"/>
</dbReference>
<evidence type="ECO:0000313" key="2">
    <source>
        <dbReference type="Proteomes" id="UP000436006"/>
    </source>
</evidence>
<dbReference type="EMBL" id="WPIN01000022">
    <property type="protein sequence ID" value="MVM35394.1"/>
    <property type="molecule type" value="Genomic_DNA"/>
</dbReference>
<comment type="caution">
    <text evidence="1">The sequence shown here is derived from an EMBL/GenBank/DDBJ whole genome shotgun (WGS) entry which is preliminary data.</text>
</comment>
<accession>A0A7K1SNK9</accession>
<proteinExistence type="predicted"/>
<organism evidence="1 2">
    <name type="scientific">Spirosoma arboris</name>
    <dbReference type="NCBI Taxonomy" id="2682092"/>
    <lineage>
        <taxon>Bacteria</taxon>
        <taxon>Pseudomonadati</taxon>
        <taxon>Bacteroidota</taxon>
        <taxon>Cytophagia</taxon>
        <taxon>Cytophagales</taxon>
        <taxon>Cytophagaceae</taxon>
        <taxon>Spirosoma</taxon>
    </lineage>
</organism>
<sequence>MPESYDRKIRLPGLAEHYVYAKLTYTISPHSSSKRQILLVPYNRKWLSPELFTPWETLLKETNLQPGGNFAQDKFLVNRIRTSPHQFPQLGVAIHHFGPVPVLMTGYTIPQKLHGETIQAQVALYNNRPGDAYQQFRGMFPTTLFFLQSLTGDYDIIMQRYFEDVAHLLADIAITSSLSDAFAWGKQAEDTIGQSIQSKLRESVPTITDWAAFDKRFQGIAADEVTARCLLFQEHDNNIFEAQYFRNTALYFLNELYRHLGLESRSDEYLARFPKLASEYDALLGQGTAAQLIEYNADLHQLQQIRVQYLNDDFDGLRHQHSSIVWLQGLITFGTFLLNLNRNGVEPTKGRVFISFNYGVSVSEHLKEQIKSYYRHHHPADIEVLTVEGLRADTYFRDVIQPRIWQCDRMLVIVPRRSSKLGQEQGGSYEWLIKEAEYAIFLGKSVTFLLERGYDRSHWDQVMRDEHLDLLSPQEGDKLSRLRKLEHEFNTRVFVEFSVSGDTPFDQWEDLNAQMQDMLEHNTVRATALRHHNMAKGFLSQFTKNNLLTIQCLYSLLSAGQPLLSEGQHFTKDEAVDLLYSNFGRSSHLPFHTKGDCQKVFVNTWNQVKERSFTVGSRSFTVLEPVTREGQPITDGSRHSHYMLSLEKLLRALQPSISKERLETWAQNLLKEVLQDKEEKI</sequence>
<dbReference type="AlphaFoldDB" id="A0A7K1SNK9"/>
<keyword evidence="2" id="KW-1185">Reference proteome</keyword>